<dbReference type="Pfam" id="PF00400">
    <property type="entry name" value="WD40"/>
    <property type="match status" value="4"/>
</dbReference>
<dbReference type="InterPro" id="IPR044716">
    <property type="entry name" value="LEUNIG-like"/>
</dbReference>
<evidence type="ECO:0000313" key="2">
    <source>
        <dbReference type="EMBL" id="CAH9102921.1"/>
    </source>
</evidence>
<feature type="repeat" description="WD" evidence="1">
    <location>
        <begin position="203"/>
        <end position="238"/>
    </location>
</feature>
<dbReference type="AlphaFoldDB" id="A0A9P1EG04"/>
<dbReference type="SUPFAM" id="SSF50978">
    <property type="entry name" value="WD40 repeat-like"/>
    <property type="match status" value="1"/>
</dbReference>
<dbReference type="InterPro" id="IPR001680">
    <property type="entry name" value="WD40_rpt"/>
</dbReference>
<dbReference type="SMART" id="SM00667">
    <property type="entry name" value="LisH"/>
    <property type="match status" value="1"/>
</dbReference>
<dbReference type="OrthoDB" id="47802at2759"/>
<evidence type="ECO:0008006" key="4">
    <source>
        <dbReference type="Google" id="ProtNLM"/>
    </source>
</evidence>
<dbReference type="PROSITE" id="PS50294">
    <property type="entry name" value="WD_REPEATS_REGION"/>
    <property type="match status" value="2"/>
</dbReference>
<proteinExistence type="predicted"/>
<sequence>MDSIEEKKRIRTLLHKVIRVYLQRKGLNRTAQVFSREANLSDNIPRETDGILDDLLRHWENCFSPQPGAYIHNFPSSDTAAGRVYTPSPAERGAAVSGVMKWDELPFERLNSVKGSSEPLLCCDFSSHQTPFLACAGFDQKVTVWHMNGRKDELYESKSKLHDGVITDIKFRPESKMLATCSHDTLIKLWDWSFPENMCVKKFRGHRDRVMSLDFHPQAAVNLLASCDSKSWIKVWDVLKGVCKRSFKGGSRVVRIERNAGRTMAAAAGNVVNLFDIETGLRTQELKGHGLDVVGICWDRSGRQLASVSEDSVRVWSGTGECVRACHCNGTTRFKTCTFHPVDPYLLILGSHRNIYSVASLVENRYNEGTKQERTRGGHHFIDCFFM</sequence>
<evidence type="ECO:0000256" key="1">
    <source>
        <dbReference type="PROSITE-ProRule" id="PRU00221"/>
    </source>
</evidence>
<dbReference type="PANTHER" id="PTHR44376:SF8">
    <property type="entry name" value="TRANSCRIPTIONAL COREPRESSOR LEUNIG-LIKE"/>
    <property type="match status" value="1"/>
</dbReference>
<dbReference type="PROSITE" id="PS50896">
    <property type="entry name" value="LISH"/>
    <property type="match status" value="1"/>
</dbReference>
<dbReference type="InterPro" id="IPR015943">
    <property type="entry name" value="WD40/YVTN_repeat-like_dom_sf"/>
</dbReference>
<name>A0A9P1EG04_CUSEU</name>
<reference evidence="2" key="1">
    <citation type="submission" date="2022-07" db="EMBL/GenBank/DDBJ databases">
        <authorList>
            <person name="Macas J."/>
            <person name="Novak P."/>
            <person name="Neumann P."/>
        </authorList>
    </citation>
    <scope>NUCLEOTIDE SEQUENCE</scope>
</reference>
<dbReference type="PROSITE" id="PS50082">
    <property type="entry name" value="WD_REPEATS_2"/>
    <property type="match status" value="2"/>
</dbReference>
<protein>
    <recommendedName>
        <fullName evidence="4">LisH domain-containing protein</fullName>
    </recommendedName>
</protein>
<dbReference type="PANTHER" id="PTHR44376">
    <property type="entry name" value="TRANSCRIPTIONAL REGULATOR OF FILAMENTOUS GROWTH FLO8"/>
    <property type="match status" value="1"/>
</dbReference>
<dbReference type="Proteomes" id="UP001152484">
    <property type="component" value="Unassembled WGS sequence"/>
</dbReference>
<organism evidence="2 3">
    <name type="scientific">Cuscuta europaea</name>
    <name type="common">European dodder</name>
    <dbReference type="NCBI Taxonomy" id="41803"/>
    <lineage>
        <taxon>Eukaryota</taxon>
        <taxon>Viridiplantae</taxon>
        <taxon>Streptophyta</taxon>
        <taxon>Embryophyta</taxon>
        <taxon>Tracheophyta</taxon>
        <taxon>Spermatophyta</taxon>
        <taxon>Magnoliopsida</taxon>
        <taxon>eudicotyledons</taxon>
        <taxon>Gunneridae</taxon>
        <taxon>Pentapetalae</taxon>
        <taxon>asterids</taxon>
        <taxon>lamiids</taxon>
        <taxon>Solanales</taxon>
        <taxon>Convolvulaceae</taxon>
        <taxon>Cuscuteae</taxon>
        <taxon>Cuscuta</taxon>
        <taxon>Cuscuta subgen. Cuscuta</taxon>
    </lineage>
</organism>
<keyword evidence="1" id="KW-0853">WD repeat</keyword>
<dbReference type="GO" id="GO:0003714">
    <property type="term" value="F:transcription corepressor activity"/>
    <property type="evidence" value="ECO:0007669"/>
    <property type="project" value="InterPro"/>
</dbReference>
<feature type="repeat" description="WD" evidence="1">
    <location>
        <begin position="159"/>
        <end position="191"/>
    </location>
</feature>
<keyword evidence="3" id="KW-1185">Reference proteome</keyword>
<dbReference type="InterPro" id="IPR006594">
    <property type="entry name" value="LisH"/>
</dbReference>
<dbReference type="Gene3D" id="2.130.10.10">
    <property type="entry name" value="YVTN repeat-like/Quinoprotein amine dehydrogenase"/>
    <property type="match status" value="2"/>
</dbReference>
<dbReference type="InterPro" id="IPR036322">
    <property type="entry name" value="WD40_repeat_dom_sf"/>
</dbReference>
<evidence type="ECO:0000313" key="3">
    <source>
        <dbReference type="Proteomes" id="UP001152484"/>
    </source>
</evidence>
<comment type="caution">
    <text evidence="2">The sequence shown here is derived from an EMBL/GenBank/DDBJ whole genome shotgun (WGS) entry which is preliminary data.</text>
</comment>
<dbReference type="SMART" id="SM00320">
    <property type="entry name" value="WD40"/>
    <property type="match status" value="4"/>
</dbReference>
<dbReference type="EMBL" id="CAMAPE010000044">
    <property type="protein sequence ID" value="CAH9102921.1"/>
    <property type="molecule type" value="Genomic_DNA"/>
</dbReference>
<gene>
    <name evidence="2" type="ORF">CEURO_LOCUS15983</name>
</gene>
<accession>A0A9P1EG04</accession>